<comment type="subcellular location">
    <subcellularLocation>
        <location evidence="1 6">Membrane</location>
        <topology evidence="1 6">Multi-pass membrane protein</topology>
    </subcellularLocation>
</comment>
<keyword evidence="5 6" id="KW-0472">Membrane</keyword>
<sequence>MGTWLRNAKPYLMLLGVQFGSAFMFILAMDAIEKGMSHFVFIVYRNAIASITLAPFAFLLERKVRPKMTFRIFLEIMALAFFEIILDQCFALLGMKFTSASFLSAVMNAAPSVTFLLAVILRLEHMKMKEVACQAKVIGTIVTLGGALLMALYRGPIVGIMGSSISHSDQQENVNNPTGNHWIMGTCFLLIGCAGFSAFYILQTITLRKYPTEMSLATWVCFFGALQSSIVAIFAERHNPNAWSLGWDIRLFAPAYAGIVSSGVQYYIQGVVIKSVGPVIVTAFNPLRMIITTTLACIFLSEQLHLGSIIGAIVMVIGLYAVVWGKCKERKGQTMLTSPAQDNSQEDQEKLSVTAPINDTNDNKA</sequence>
<evidence type="ECO:0000256" key="7">
    <source>
        <dbReference type="SAM" id="MobiDB-lite"/>
    </source>
</evidence>
<accession>A0ABD1MVG6</accession>
<feature type="transmembrane region" description="Helical" evidence="6">
    <location>
        <begin position="214"/>
        <end position="235"/>
    </location>
</feature>
<evidence type="ECO:0000256" key="4">
    <source>
        <dbReference type="ARBA" id="ARBA00022989"/>
    </source>
</evidence>
<feature type="transmembrane region" description="Helical" evidence="6">
    <location>
        <begin position="307"/>
        <end position="325"/>
    </location>
</feature>
<proteinExistence type="inferred from homology"/>
<dbReference type="Proteomes" id="UP001603857">
    <property type="component" value="Unassembled WGS sequence"/>
</dbReference>
<evidence type="ECO:0000313" key="10">
    <source>
        <dbReference type="Proteomes" id="UP001603857"/>
    </source>
</evidence>
<feature type="domain" description="EamA" evidence="8">
    <location>
        <begin position="11"/>
        <end position="150"/>
    </location>
</feature>
<keyword evidence="3 6" id="KW-0812">Transmembrane</keyword>
<dbReference type="SUPFAM" id="SSF103481">
    <property type="entry name" value="Multidrug resistance efflux transporter EmrE"/>
    <property type="match status" value="2"/>
</dbReference>
<name>A0ABD1MVG6_9FABA</name>
<evidence type="ECO:0000256" key="5">
    <source>
        <dbReference type="ARBA" id="ARBA00023136"/>
    </source>
</evidence>
<evidence type="ECO:0000256" key="2">
    <source>
        <dbReference type="ARBA" id="ARBA00007635"/>
    </source>
</evidence>
<evidence type="ECO:0000256" key="3">
    <source>
        <dbReference type="ARBA" id="ARBA00022692"/>
    </source>
</evidence>
<feature type="transmembrane region" description="Helical" evidence="6">
    <location>
        <begin position="12"/>
        <end position="32"/>
    </location>
</feature>
<dbReference type="InterPro" id="IPR030184">
    <property type="entry name" value="WAT1-related"/>
</dbReference>
<feature type="transmembrane region" description="Helical" evidence="6">
    <location>
        <begin position="247"/>
        <end position="268"/>
    </location>
</feature>
<feature type="transmembrane region" description="Helical" evidence="6">
    <location>
        <begin position="182"/>
        <end position="202"/>
    </location>
</feature>
<evidence type="ECO:0000259" key="8">
    <source>
        <dbReference type="Pfam" id="PF00892"/>
    </source>
</evidence>
<dbReference type="InterPro" id="IPR000620">
    <property type="entry name" value="EamA_dom"/>
</dbReference>
<organism evidence="9 10">
    <name type="scientific">Flemingia macrophylla</name>
    <dbReference type="NCBI Taxonomy" id="520843"/>
    <lineage>
        <taxon>Eukaryota</taxon>
        <taxon>Viridiplantae</taxon>
        <taxon>Streptophyta</taxon>
        <taxon>Embryophyta</taxon>
        <taxon>Tracheophyta</taxon>
        <taxon>Spermatophyta</taxon>
        <taxon>Magnoliopsida</taxon>
        <taxon>eudicotyledons</taxon>
        <taxon>Gunneridae</taxon>
        <taxon>Pentapetalae</taxon>
        <taxon>rosids</taxon>
        <taxon>fabids</taxon>
        <taxon>Fabales</taxon>
        <taxon>Fabaceae</taxon>
        <taxon>Papilionoideae</taxon>
        <taxon>50 kb inversion clade</taxon>
        <taxon>NPAAA clade</taxon>
        <taxon>indigoferoid/millettioid clade</taxon>
        <taxon>Phaseoleae</taxon>
        <taxon>Flemingia</taxon>
    </lineage>
</organism>
<feature type="region of interest" description="Disordered" evidence="7">
    <location>
        <begin position="335"/>
        <end position="365"/>
    </location>
</feature>
<dbReference type="PANTHER" id="PTHR31218">
    <property type="entry name" value="WAT1-RELATED PROTEIN"/>
    <property type="match status" value="1"/>
</dbReference>
<gene>
    <name evidence="9" type="ORF">Fmac_007741</name>
</gene>
<feature type="transmembrane region" description="Helical" evidence="6">
    <location>
        <begin position="133"/>
        <end position="153"/>
    </location>
</feature>
<feature type="compositionally biased region" description="Polar residues" evidence="7">
    <location>
        <begin position="355"/>
        <end position="365"/>
    </location>
</feature>
<dbReference type="Pfam" id="PF00892">
    <property type="entry name" value="EamA"/>
    <property type="match status" value="2"/>
</dbReference>
<evidence type="ECO:0000256" key="6">
    <source>
        <dbReference type="RuleBase" id="RU363077"/>
    </source>
</evidence>
<keyword evidence="4 6" id="KW-1133">Transmembrane helix</keyword>
<comment type="caution">
    <text evidence="9">The sequence shown here is derived from an EMBL/GenBank/DDBJ whole genome shotgun (WGS) entry which is preliminary data.</text>
</comment>
<dbReference type="InterPro" id="IPR037185">
    <property type="entry name" value="EmrE-like"/>
</dbReference>
<feature type="transmembrane region" description="Helical" evidence="6">
    <location>
        <begin position="100"/>
        <end position="121"/>
    </location>
</feature>
<feature type="domain" description="EamA" evidence="8">
    <location>
        <begin position="184"/>
        <end position="323"/>
    </location>
</feature>
<dbReference type="AlphaFoldDB" id="A0ABD1MVG6"/>
<feature type="transmembrane region" description="Helical" evidence="6">
    <location>
        <begin position="38"/>
        <end position="60"/>
    </location>
</feature>
<evidence type="ECO:0000256" key="1">
    <source>
        <dbReference type="ARBA" id="ARBA00004141"/>
    </source>
</evidence>
<evidence type="ECO:0000313" key="9">
    <source>
        <dbReference type="EMBL" id="KAL2339801.1"/>
    </source>
</evidence>
<dbReference type="EMBL" id="JBGMDY010000003">
    <property type="protein sequence ID" value="KAL2339801.1"/>
    <property type="molecule type" value="Genomic_DNA"/>
</dbReference>
<reference evidence="9 10" key="1">
    <citation type="submission" date="2024-08" db="EMBL/GenBank/DDBJ databases">
        <title>Insights into the chromosomal genome structure of Flemingia macrophylla.</title>
        <authorList>
            <person name="Ding Y."/>
            <person name="Zhao Y."/>
            <person name="Bi W."/>
            <person name="Wu M."/>
            <person name="Zhao G."/>
            <person name="Gong Y."/>
            <person name="Li W."/>
            <person name="Zhang P."/>
        </authorList>
    </citation>
    <scope>NUCLEOTIDE SEQUENCE [LARGE SCALE GENOMIC DNA]</scope>
    <source>
        <strain evidence="9">DYQJB</strain>
        <tissue evidence="9">Leaf</tissue>
    </source>
</reference>
<protein>
    <recommendedName>
        <fullName evidence="6">WAT1-related protein</fullName>
    </recommendedName>
</protein>
<dbReference type="GO" id="GO:0016020">
    <property type="term" value="C:membrane"/>
    <property type="evidence" value="ECO:0007669"/>
    <property type="project" value="UniProtKB-SubCell"/>
</dbReference>
<keyword evidence="10" id="KW-1185">Reference proteome</keyword>
<feature type="transmembrane region" description="Helical" evidence="6">
    <location>
        <begin position="280"/>
        <end position="301"/>
    </location>
</feature>
<feature type="transmembrane region" description="Helical" evidence="6">
    <location>
        <begin position="72"/>
        <end position="94"/>
    </location>
</feature>
<comment type="similarity">
    <text evidence="2 6">Belongs to the drug/metabolite transporter (DMT) superfamily. Plant drug/metabolite exporter (P-DME) (TC 2.A.7.4) family.</text>
</comment>